<dbReference type="Gene3D" id="3.90.960.10">
    <property type="entry name" value="YbaK/aminoacyl-tRNA synthetase-associated domain"/>
    <property type="match status" value="1"/>
</dbReference>
<reference evidence="3" key="1">
    <citation type="journal article" date="2019" name="Int. J. Syst. Evol. Microbiol.">
        <title>The Global Catalogue of Microorganisms (GCM) 10K type strain sequencing project: providing services to taxonomists for standard genome sequencing and annotation.</title>
        <authorList>
            <consortium name="The Broad Institute Genomics Platform"/>
            <consortium name="The Broad Institute Genome Sequencing Center for Infectious Disease"/>
            <person name="Wu L."/>
            <person name="Ma J."/>
        </authorList>
    </citation>
    <scope>NUCLEOTIDE SEQUENCE [LARGE SCALE GENOMIC DNA]</scope>
    <source>
        <strain evidence="3">JCM 18959</strain>
    </source>
</reference>
<comment type="caution">
    <text evidence="2">The sequence shown here is derived from an EMBL/GenBank/DDBJ whole genome shotgun (WGS) entry which is preliminary data.</text>
</comment>
<sequence>MGRFVGSAVGSLMPMTWTATGNLIAEAATRHPELVSSAVSDGLARLDPEIAATVGVAAIDPALADTAAFCERYGVAPDVSANCVVVKGKRGGEVRFAACLVLATTRADVNGFVRRRLDVRSVSFASMDEAVALTGMEYGGITPIGLPSGWPILVDAAVADAPEVVVGGGVRGSKLFLPGRALLALPGAERAEGLGRAAA</sequence>
<dbReference type="EMBL" id="BAABKZ010000001">
    <property type="protein sequence ID" value="GAA5089167.1"/>
    <property type="molecule type" value="Genomic_DNA"/>
</dbReference>
<organism evidence="2 3">
    <name type="scientific">Microbacterium yannicii</name>
    <dbReference type="NCBI Taxonomy" id="671622"/>
    <lineage>
        <taxon>Bacteria</taxon>
        <taxon>Bacillati</taxon>
        <taxon>Actinomycetota</taxon>
        <taxon>Actinomycetes</taxon>
        <taxon>Micrococcales</taxon>
        <taxon>Microbacteriaceae</taxon>
        <taxon>Microbacterium</taxon>
    </lineage>
</organism>
<protein>
    <submittedName>
        <fullName evidence="2">YbaK/EbsC family protein</fullName>
    </submittedName>
</protein>
<evidence type="ECO:0000259" key="1">
    <source>
        <dbReference type="Pfam" id="PF04073"/>
    </source>
</evidence>
<proteinExistence type="predicted"/>
<feature type="domain" description="YbaK/aminoacyl-tRNA synthetase-associated" evidence="1">
    <location>
        <begin position="61"/>
        <end position="183"/>
    </location>
</feature>
<name>A0ABP9M5J3_9MICO</name>
<keyword evidence="3" id="KW-1185">Reference proteome</keyword>
<dbReference type="InterPro" id="IPR007214">
    <property type="entry name" value="YbaK/aa-tRNA-synth-assoc-dom"/>
</dbReference>
<gene>
    <name evidence="2" type="ORF">GCM10025760_12690</name>
</gene>
<evidence type="ECO:0000313" key="2">
    <source>
        <dbReference type="EMBL" id="GAA5089167.1"/>
    </source>
</evidence>
<accession>A0ABP9M5J3</accession>
<dbReference type="Pfam" id="PF04073">
    <property type="entry name" value="tRNA_edit"/>
    <property type="match status" value="1"/>
</dbReference>
<dbReference type="Proteomes" id="UP001501407">
    <property type="component" value="Unassembled WGS sequence"/>
</dbReference>
<dbReference type="SUPFAM" id="SSF55826">
    <property type="entry name" value="YbaK/ProRS associated domain"/>
    <property type="match status" value="1"/>
</dbReference>
<dbReference type="InterPro" id="IPR036754">
    <property type="entry name" value="YbaK/aa-tRNA-synt-asso_dom_sf"/>
</dbReference>
<evidence type="ECO:0000313" key="3">
    <source>
        <dbReference type="Proteomes" id="UP001501407"/>
    </source>
</evidence>